<dbReference type="Proteomes" id="UP000017559">
    <property type="component" value="Unassembled WGS sequence"/>
</dbReference>
<dbReference type="AlphaFoldDB" id="V2WQL0"/>
<comment type="caution">
    <text evidence="2">The sequence shown here is derived from an EMBL/GenBank/DDBJ whole genome shotgun (WGS) entry which is preliminary data.</text>
</comment>
<feature type="non-terminal residue" evidence="2">
    <location>
        <position position="228"/>
    </location>
</feature>
<accession>V2WQL0</accession>
<reference evidence="2 3" key="1">
    <citation type="journal article" date="2014" name="BMC Genomics">
        <title>Genome and secretome analysis of the hemibiotrophic fungal pathogen, Moniliophthora roreri, which causes frosty pod rot disease of cacao: mechanisms of the biotrophic and necrotrophic phases.</title>
        <authorList>
            <person name="Meinhardt L.W."/>
            <person name="Costa G.G.L."/>
            <person name="Thomazella D.P.T."/>
            <person name="Teixeira P.J.P.L."/>
            <person name="Carazzolle M.F."/>
            <person name="Schuster S.C."/>
            <person name="Carlson J.E."/>
            <person name="Guiltinan M.J."/>
            <person name="Mieczkowski P."/>
            <person name="Farmer A."/>
            <person name="Ramaraj T."/>
            <person name="Crozier J."/>
            <person name="Davis R.E."/>
            <person name="Shao J."/>
            <person name="Melnick R.L."/>
            <person name="Pereira G.A.G."/>
            <person name="Bailey B.A."/>
        </authorList>
    </citation>
    <scope>NUCLEOTIDE SEQUENCE [LARGE SCALE GENOMIC DNA]</scope>
    <source>
        <strain evidence="2 3">MCA 2997</strain>
    </source>
</reference>
<dbReference type="KEGG" id="mrr:Moror_14384"/>
<evidence type="ECO:0000256" key="1">
    <source>
        <dbReference type="SAM" id="MobiDB-lite"/>
    </source>
</evidence>
<feature type="region of interest" description="Disordered" evidence="1">
    <location>
        <begin position="175"/>
        <end position="216"/>
    </location>
</feature>
<proteinExistence type="predicted"/>
<sequence length="228" mass="26294">MVKCKGDNIPYNKVWVILTSEEICNYERKLDAFREKVAHCRREAAHTTVRLEYLQKKQAELEAELVTLMNSNNTVLIGVQEQHKKTYRQLKQTEMQLHHSQCELVAYKKMNNCFTPSYVDAFMQTNEESESMGLDANIIELLKNSVFTPFYIGFNTNIVELMAANEAHRVPNTKISGELSLGKTDVQVQMPPTDQDREQRNVNSDARSSVQRDRNAECRQHKAVVLKL</sequence>
<keyword evidence="3" id="KW-1185">Reference proteome</keyword>
<dbReference type="HOGENOM" id="CLU_1217273_0_0_1"/>
<gene>
    <name evidence="2" type="ORF">Moror_14384</name>
</gene>
<name>V2WQL0_MONRO</name>
<evidence type="ECO:0000313" key="2">
    <source>
        <dbReference type="EMBL" id="ESK82525.1"/>
    </source>
</evidence>
<protein>
    <submittedName>
        <fullName evidence="2">Uncharacterized protein</fullName>
    </submittedName>
</protein>
<organism evidence="2 3">
    <name type="scientific">Moniliophthora roreri (strain MCA 2997)</name>
    <name type="common">Cocoa frosty pod rot fungus</name>
    <name type="synonym">Crinipellis roreri</name>
    <dbReference type="NCBI Taxonomy" id="1381753"/>
    <lineage>
        <taxon>Eukaryota</taxon>
        <taxon>Fungi</taxon>
        <taxon>Dikarya</taxon>
        <taxon>Basidiomycota</taxon>
        <taxon>Agaricomycotina</taxon>
        <taxon>Agaricomycetes</taxon>
        <taxon>Agaricomycetidae</taxon>
        <taxon>Agaricales</taxon>
        <taxon>Marasmiineae</taxon>
        <taxon>Marasmiaceae</taxon>
        <taxon>Moniliophthora</taxon>
    </lineage>
</organism>
<dbReference type="EMBL" id="AWSO01001889">
    <property type="protein sequence ID" value="ESK82525.1"/>
    <property type="molecule type" value="Genomic_DNA"/>
</dbReference>
<evidence type="ECO:0000313" key="3">
    <source>
        <dbReference type="Proteomes" id="UP000017559"/>
    </source>
</evidence>